<organism evidence="1">
    <name type="scientific">bioreactor metagenome</name>
    <dbReference type="NCBI Taxonomy" id="1076179"/>
    <lineage>
        <taxon>unclassified sequences</taxon>
        <taxon>metagenomes</taxon>
        <taxon>ecological metagenomes</taxon>
    </lineage>
</organism>
<name>A0A645GT29_9ZZZZ</name>
<protein>
    <submittedName>
        <fullName evidence="1">Uncharacterized protein</fullName>
    </submittedName>
</protein>
<accession>A0A645GT29</accession>
<proteinExistence type="predicted"/>
<gene>
    <name evidence="1" type="ORF">SDC9_176829</name>
</gene>
<dbReference type="EMBL" id="VSSQ01080046">
    <property type="protein sequence ID" value="MPN29376.1"/>
    <property type="molecule type" value="Genomic_DNA"/>
</dbReference>
<sequence>MISLQRRGITHLHIDVEVVIARPRRHAVLFDPRPLKSSGSFAFGVRIGAKTVKTVTVNGLDAFIVKVYLWNAPPVFLPPRGRFLFYLLRFQRGK</sequence>
<dbReference type="AlphaFoldDB" id="A0A645GT29"/>
<evidence type="ECO:0000313" key="1">
    <source>
        <dbReference type="EMBL" id="MPN29376.1"/>
    </source>
</evidence>
<comment type="caution">
    <text evidence="1">The sequence shown here is derived from an EMBL/GenBank/DDBJ whole genome shotgun (WGS) entry which is preliminary data.</text>
</comment>
<reference evidence="1" key="1">
    <citation type="submission" date="2019-08" db="EMBL/GenBank/DDBJ databases">
        <authorList>
            <person name="Kucharzyk K."/>
            <person name="Murdoch R.W."/>
            <person name="Higgins S."/>
            <person name="Loffler F."/>
        </authorList>
    </citation>
    <scope>NUCLEOTIDE SEQUENCE</scope>
</reference>